<dbReference type="RefSeq" id="WP_182835988.1">
    <property type="nucleotide sequence ID" value="NZ_BAAABQ010000011.1"/>
</dbReference>
<comment type="caution">
    <text evidence="2">The sequence shown here is derived from an EMBL/GenBank/DDBJ whole genome shotgun (WGS) entry which is preliminary data.</text>
</comment>
<sequence length="341" mass="34822">MYIFPNSSAMDATAAGGGPITFLPRIVTGSPEQIMTHVTQVLDKARHFISLMDEFAKAEKQLAQVWSGKAADGALKKISDSVQSFEKIIKVVQEGAQLLGVAGGLVKAAQHAYQSVVSAVNPTVAALMSNPWTHAAARALSSATSASLRAFIESIGALLKTLGVVKLGTQLSTLAGIIGQLEELFGGSKSQAATGGGTPTDTSTVSSTPVTAPQTPPPVASTSGQQAVQQAVATNPITNYTPAALNGFTGNTANTANSWIPVDPAPTPVATTPATTPVGTPTTPAMPSNNTITVTTTIDGESTKVELPADHDVDVDVQVPVHGQTVTEHISVTGLGKVAAR</sequence>
<feature type="region of interest" description="Disordered" evidence="1">
    <location>
        <begin position="189"/>
        <end position="228"/>
    </location>
</feature>
<gene>
    <name evidence="2" type="ORF">BC739_000223</name>
</gene>
<organism evidence="2 3">
    <name type="scientific">Kutzneria viridogrisea</name>
    <dbReference type="NCBI Taxonomy" id="47990"/>
    <lineage>
        <taxon>Bacteria</taxon>
        <taxon>Bacillati</taxon>
        <taxon>Actinomycetota</taxon>
        <taxon>Actinomycetes</taxon>
        <taxon>Pseudonocardiales</taxon>
        <taxon>Pseudonocardiaceae</taxon>
        <taxon>Kutzneria</taxon>
    </lineage>
</organism>
<feature type="compositionally biased region" description="Low complexity" evidence="1">
    <location>
        <begin position="199"/>
        <end position="213"/>
    </location>
</feature>
<proteinExistence type="predicted"/>
<keyword evidence="3" id="KW-1185">Reference proteome</keyword>
<protein>
    <submittedName>
        <fullName evidence="2">Uncharacterized protein YukE</fullName>
    </submittedName>
</protein>
<evidence type="ECO:0000256" key="1">
    <source>
        <dbReference type="SAM" id="MobiDB-lite"/>
    </source>
</evidence>
<dbReference type="Proteomes" id="UP000517916">
    <property type="component" value="Unassembled WGS sequence"/>
</dbReference>
<evidence type="ECO:0000313" key="3">
    <source>
        <dbReference type="Proteomes" id="UP000517916"/>
    </source>
</evidence>
<reference evidence="2 3" key="1">
    <citation type="submission" date="2020-08" db="EMBL/GenBank/DDBJ databases">
        <title>Genomic Encyclopedia of Archaeal and Bacterial Type Strains, Phase II (KMG-II): from individual species to whole genera.</title>
        <authorList>
            <person name="Goeker M."/>
        </authorList>
    </citation>
    <scope>NUCLEOTIDE SEQUENCE [LARGE SCALE GENOMIC DNA]</scope>
    <source>
        <strain evidence="2 3">DSM 43850</strain>
    </source>
</reference>
<evidence type="ECO:0000313" key="2">
    <source>
        <dbReference type="EMBL" id="MBA8923026.1"/>
    </source>
</evidence>
<dbReference type="SUPFAM" id="SSF140453">
    <property type="entry name" value="EsxAB dimer-like"/>
    <property type="match status" value="1"/>
</dbReference>
<name>A0ABR6B829_9PSEU</name>
<dbReference type="InterPro" id="IPR036689">
    <property type="entry name" value="ESAT-6-like_sf"/>
</dbReference>
<accession>A0ABR6B829</accession>
<dbReference type="EMBL" id="JACJID010000001">
    <property type="protein sequence ID" value="MBA8923026.1"/>
    <property type="molecule type" value="Genomic_DNA"/>
</dbReference>